<accession>A0A210RY70</accession>
<feature type="domain" description="Surface lipoprotein assembly modifier C-terminal" evidence="1">
    <location>
        <begin position="167"/>
        <end position="438"/>
    </location>
</feature>
<protein>
    <recommendedName>
        <fullName evidence="1">Surface lipoprotein assembly modifier C-terminal domain-containing protein</fullName>
    </recommendedName>
</protein>
<dbReference type="Pfam" id="PF04575">
    <property type="entry name" value="SlipAM"/>
    <property type="match status" value="1"/>
</dbReference>
<dbReference type="SUPFAM" id="SSF48452">
    <property type="entry name" value="TPR-like"/>
    <property type="match status" value="1"/>
</dbReference>
<name>A0A210RY70_9BURK</name>
<evidence type="ECO:0000259" key="1">
    <source>
        <dbReference type="Pfam" id="PF04575"/>
    </source>
</evidence>
<organism evidence="2 3">
    <name type="scientific">Polynucleobacter hirudinilacicola</name>
    <dbReference type="NCBI Taxonomy" id="1743166"/>
    <lineage>
        <taxon>Bacteria</taxon>
        <taxon>Pseudomonadati</taxon>
        <taxon>Pseudomonadota</taxon>
        <taxon>Betaproteobacteria</taxon>
        <taxon>Burkholderiales</taxon>
        <taxon>Burkholderiaceae</taxon>
        <taxon>Polynucleobacter</taxon>
    </lineage>
</organism>
<dbReference type="InterPro" id="IPR007655">
    <property type="entry name" value="Slam_C"/>
</dbReference>
<dbReference type="EMBL" id="NAIA01000003">
    <property type="protein sequence ID" value="OWF65921.1"/>
    <property type="molecule type" value="Genomic_DNA"/>
</dbReference>
<dbReference type="InterPro" id="IPR011990">
    <property type="entry name" value="TPR-like_helical_dom_sf"/>
</dbReference>
<dbReference type="AlphaFoldDB" id="A0A210RY70"/>
<proteinExistence type="predicted"/>
<dbReference type="RefSeq" id="WP_087910154.1">
    <property type="nucleotide sequence ID" value="NZ_NAIA01000003.1"/>
</dbReference>
<dbReference type="Proteomes" id="UP000196880">
    <property type="component" value="Unassembled WGS sequence"/>
</dbReference>
<evidence type="ECO:0000313" key="3">
    <source>
        <dbReference type="Proteomes" id="UP000196880"/>
    </source>
</evidence>
<evidence type="ECO:0000313" key="2">
    <source>
        <dbReference type="EMBL" id="OWF65921.1"/>
    </source>
</evidence>
<sequence>MKSVSTLLNVSKIVRASIFVGIAIGMLVMSSLARADIADEMKVLIEQGKAKQAYELGLKHPELMGEPLFDYAFGVAAVDAGRASLGVLSLERVLLQNPSDDLVRLELGRAYYQLEEYGRAKDEFLEVKSHKPPAAVMSTINLYLAEIERKERALKPNGSVFAEIGAGYNNNVNTAAAINNIILPFYGPVELASTSKPQSSPFSYLSAGGNINIPVRPGITSFTSVSVSSQRYSQVDGYDLNVGNVLTGLKMTDDINTVKVVGFASPAKLDQVPVPSAYGGGAQYERLLVPNHMVTAALGSTALNYNSEYSVYNATLNTGALGYRWAMPNVTWAPVVVFGASYSQQNNTQNRSDLSRNITGGTVAAYFLPSDKWGLQVGGGYASSAYGAPDLLYGQNRSDGLISAQSTLEYKMTKTLSTRAEFTYYRNNSNLTLYSFSQYTGALKLRYEWQSK</sequence>
<comment type="caution">
    <text evidence="2">The sequence shown here is derived from an EMBL/GenBank/DDBJ whole genome shotgun (WGS) entry which is preliminary data.</text>
</comment>
<reference evidence="2 3" key="1">
    <citation type="submission" date="2017-03" db="EMBL/GenBank/DDBJ databases">
        <title>New species Polynucleobacter sp. MWH-EgelM1-30-B4.</title>
        <authorList>
            <person name="Hahn M.W."/>
        </authorList>
    </citation>
    <scope>NUCLEOTIDE SEQUENCE [LARGE SCALE GENOMIC DNA]</scope>
    <source>
        <strain evidence="2 3">MWH-EgelM1-30-B4</strain>
    </source>
</reference>
<dbReference type="OrthoDB" id="8832982at2"/>
<gene>
    <name evidence="2" type="ORF">B6A14_09190</name>
</gene>
<keyword evidence="3" id="KW-1185">Reference proteome</keyword>